<keyword evidence="3" id="KW-1003">Cell membrane</keyword>
<dbReference type="InterPro" id="IPR051393">
    <property type="entry name" value="ABC_transporter_permease"/>
</dbReference>
<evidence type="ECO:0000259" key="8">
    <source>
        <dbReference type="PROSITE" id="PS50928"/>
    </source>
</evidence>
<dbReference type="InterPro" id="IPR000515">
    <property type="entry name" value="MetI-like"/>
</dbReference>
<organism evidence="9">
    <name type="scientific">Microvirga ossetica</name>
    <dbReference type="NCBI Taxonomy" id="1882682"/>
    <lineage>
        <taxon>Bacteria</taxon>
        <taxon>Pseudomonadati</taxon>
        <taxon>Pseudomonadota</taxon>
        <taxon>Alphaproteobacteria</taxon>
        <taxon>Hyphomicrobiales</taxon>
        <taxon>Methylobacteriaceae</taxon>
        <taxon>Microvirga</taxon>
    </lineage>
</organism>
<dbReference type="PROSITE" id="PS50928">
    <property type="entry name" value="ABC_TM1"/>
    <property type="match status" value="1"/>
</dbReference>
<geneLocation type="plasmid" evidence="9">
    <name>unnamed4</name>
</geneLocation>
<feature type="transmembrane region" description="Helical" evidence="7">
    <location>
        <begin position="199"/>
        <end position="220"/>
    </location>
</feature>
<gene>
    <name evidence="9" type="ORF">BB934_43325</name>
</gene>
<keyword evidence="2 7" id="KW-0813">Transport</keyword>
<comment type="similarity">
    <text evidence="7">Belongs to the binding-protein-dependent transport system permease family.</text>
</comment>
<evidence type="ECO:0000313" key="9">
    <source>
        <dbReference type="EMBL" id="ANY85359.1"/>
    </source>
</evidence>
<dbReference type="PANTHER" id="PTHR30193">
    <property type="entry name" value="ABC TRANSPORTER PERMEASE PROTEIN"/>
    <property type="match status" value="1"/>
</dbReference>
<evidence type="ECO:0000256" key="5">
    <source>
        <dbReference type="ARBA" id="ARBA00022989"/>
    </source>
</evidence>
<dbReference type="EMBL" id="CP016620">
    <property type="protein sequence ID" value="ANY85359.1"/>
    <property type="molecule type" value="Genomic_DNA"/>
</dbReference>
<dbReference type="SUPFAM" id="SSF161098">
    <property type="entry name" value="MetI-like"/>
    <property type="match status" value="1"/>
</dbReference>
<feature type="transmembrane region" description="Helical" evidence="7">
    <location>
        <begin position="104"/>
        <end position="124"/>
    </location>
</feature>
<evidence type="ECO:0000256" key="1">
    <source>
        <dbReference type="ARBA" id="ARBA00004651"/>
    </source>
</evidence>
<protein>
    <submittedName>
        <fullName evidence="9">Sugar ABC transporter permease</fullName>
    </submittedName>
</protein>
<dbReference type="PANTHER" id="PTHR30193:SF37">
    <property type="entry name" value="INNER MEMBRANE ABC TRANSPORTER PERMEASE PROTEIN YCJO"/>
    <property type="match status" value="1"/>
</dbReference>
<keyword evidence="5 7" id="KW-1133">Transmembrane helix</keyword>
<keyword evidence="4 7" id="KW-0812">Transmembrane</keyword>
<feature type="transmembrane region" description="Helical" evidence="7">
    <location>
        <begin position="166"/>
        <end position="187"/>
    </location>
</feature>
<evidence type="ECO:0000256" key="4">
    <source>
        <dbReference type="ARBA" id="ARBA00022692"/>
    </source>
</evidence>
<dbReference type="GO" id="GO:0055085">
    <property type="term" value="P:transmembrane transport"/>
    <property type="evidence" value="ECO:0007669"/>
    <property type="project" value="InterPro"/>
</dbReference>
<comment type="subcellular location">
    <subcellularLocation>
        <location evidence="1 7">Cell membrane</location>
        <topology evidence="1 7">Multi-pass membrane protein</topology>
    </subcellularLocation>
</comment>
<accession>A0A1B2EZD9</accession>
<dbReference type="GO" id="GO:0005886">
    <property type="term" value="C:plasma membrane"/>
    <property type="evidence" value="ECO:0007669"/>
    <property type="project" value="UniProtKB-SubCell"/>
</dbReference>
<feature type="domain" description="ABC transmembrane type-1" evidence="8">
    <location>
        <begin position="67"/>
        <end position="279"/>
    </location>
</feature>
<dbReference type="CDD" id="cd06261">
    <property type="entry name" value="TM_PBP2"/>
    <property type="match status" value="1"/>
</dbReference>
<evidence type="ECO:0000256" key="2">
    <source>
        <dbReference type="ARBA" id="ARBA00022448"/>
    </source>
</evidence>
<evidence type="ECO:0000256" key="6">
    <source>
        <dbReference type="ARBA" id="ARBA00023136"/>
    </source>
</evidence>
<feature type="transmembrane region" description="Helical" evidence="7">
    <location>
        <begin position="7"/>
        <end position="26"/>
    </location>
</feature>
<name>A0A1B2EZD9_9HYPH</name>
<sequence>MKTRQAITAYLLLIPAIFYFLIYFFYPIALEFWASLFRGQPLIGESSFAGLSNYVEAIGDRRVRQSLVVTLIYAFGATGATVVTGLGLAALLNGPIRGSTFFRAVIFFPYIISYVIIALMWKSILDPYTGILNGALVALGLPPQNWLGDVDTALPTLMGITVWKDAGYAMLIYLAALQSIPTTFYEAASIDGATPMQQFRYLTLPLLMPTTLFVVVISMITHLQELAPAYLITNGGPADATQLFGFFVFKKAFFELNIGYASALSFMMFLLILAITAVQFKLGSREIKY</sequence>
<dbReference type="InterPro" id="IPR035906">
    <property type="entry name" value="MetI-like_sf"/>
</dbReference>
<keyword evidence="9" id="KW-0614">Plasmid</keyword>
<dbReference type="AlphaFoldDB" id="A0A1B2EZD9"/>
<proteinExistence type="inferred from homology"/>
<evidence type="ECO:0000256" key="7">
    <source>
        <dbReference type="RuleBase" id="RU363032"/>
    </source>
</evidence>
<keyword evidence="6 7" id="KW-0472">Membrane</keyword>
<feature type="transmembrane region" description="Helical" evidence="7">
    <location>
        <begin position="71"/>
        <end position="92"/>
    </location>
</feature>
<dbReference type="KEGG" id="moc:BB934_43325"/>
<evidence type="ECO:0000256" key="3">
    <source>
        <dbReference type="ARBA" id="ARBA00022475"/>
    </source>
</evidence>
<feature type="transmembrane region" description="Helical" evidence="7">
    <location>
        <begin position="258"/>
        <end position="280"/>
    </location>
</feature>
<reference evidence="9" key="1">
    <citation type="submission" date="2016-07" db="EMBL/GenBank/DDBJ databases">
        <title>Microvirga ossetica sp. nov. a new species of rhizobia isolated from root nodules of the legume species Vicia alpestris Steven originated from North Ossetia region in the Caucasus.</title>
        <authorList>
            <person name="Safronova V.I."/>
            <person name="Kuznetsova I.G."/>
            <person name="Sazanova A.L."/>
            <person name="Belimov A."/>
            <person name="Andronov E."/>
            <person name="Osledkin Y.S."/>
            <person name="Onishchuk O.P."/>
            <person name="Kurchak O.N."/>
            <person name="Shaposhnikov A.I."/>
            <person name="Willems A."/>
            <person name="Tikhonovich I.A."/>
        </authorList>
    </citation>
    <scope>NUCLEOTIDE SEQUENCE [LARGE SCALE GENOMIC DNA]</scope>
    <source>
        <strain evidence="9">V5/3M</strain>
        <plasmid evidence="9">unnamed4</plasmid>
    </source>
</reference>
<dbReference type="Gene3D" id="1.10.3720.10">
    <property type="entry name" value="MetI-like"/>
    <property type="match status" value="1"/>
</dbReference>
<dbReference type="Pfam" id="PF00528">
    <property type="entry name" value="BPD_transp_1"/>
    <property type="match status" value="1"/>
</dbReference>